<evidence type="ECO:0000259" key="1">
    <source>
        <dbReference type="PROSITE" id="PS50271"/>
    </source>
</evidence>
<dbReference type="Gene3D" id="3.30.40.10">
    <property type="entry name" value="Zinc/RING finger domain, C3HC4 (zinc finger)"/>
    <property type="match status" value="1"/>
</dbReference>
<dbReference type="InterPro" id="IPR001607">
    <property type="entry name" value="Znf_UBP"/>
</dbReference>
<keyword evidence="3" id="KW-1185">Reference proteome</keyword>
<accession>A0ABR9K951</accession>
<name>A0ABR9K951_9ACTN</name>
<protein>
    <submittedName>
        <fullName evidence="2">UBP type Zn finger protein</fullName>
    </submittedName>
</protein>
<feature type="domain" description="UBP-type" evidence="1">
    <location>
        <begin position="1"/>
        <end position="54"/>
    </location>
</feature>
<sequence>MHLRRCLACGHIGCCDSSPNKHATAHFREVGHPVMQSFEPGENWRWCFVDSKMG</sequence>
<dbReference type="Proteomes" id="UP000661607">
    <property type="component" value="Unassembled WGS sequence"/>
</dbReference>
<evidence type="ECO:0000313" key="3">
    <source>
        <dbReference type="Proteomes" id="UP000661607"/>
    </source>
</evidence>
<gene>
    <name evidence="2" type="ORF">H4W81_001303</name>
</gene>
<dbReference type="Pfam" id="PF02148">
    <property type="entry name" value="zf-UBP"/>
    <property type="match status" value="1"/>
</dbReference>
<dbReference type="InterPro" id="IPR013083">
    <property type="entry name" value="Znf_RING/FYVE/PHD"/>
</dbReference>
<reference evidence="2 3" key="1">
    <citation type="submission" date="2020-10" db="EMBL/GenBank/DDBJ databases">
        <title>Sequencing the genomes of 1000 actinobacteria strains.</title>
        <authorList>
            <person name="Klenk H.-P."/>
        </authorList>
    </citation>
    <scope>NUCLEOTIDE SEQUENCE [LARGE SCALE GENOMIC DNA]</scope>
    <source>
        <strain evidence="2 3">DSM 43748</strain>
    </source>
</reference>
<dbReference type="SUPFAM" id="SSF57850">
    <property type="entry name" value="RING/U-box"/>
    <property type="match status" value="1"/>
</dbReference>
<dbReference type="EMBL" id="JADBEF010000001">
    <property type="protein sequence ID" value="MBE1558524.1"/>
    <property type="molecule type" value="Genomic_DNA"/>
</dbReference>
<organism evidence="2 3">
    <name type="scientific">Nonomuraea africana</name>
    <dbReference type="NCBI Taxonomy" id="46171"/>
    <lineage>
        <taxon>Bacteria</taxon>
        <taxon>Bacillati</taxon>
        <taxon>Actinomycetota</taxon>
        <taxon>Actinomycetes</taxon>
        <taxon>Streptosporangiales</taxon>
        <taxon>Streptosporangiaceae</taxon>
        <taxon>Nonomuraea</taxon>
    </lineage>
</organism>
<proteinExistence type="predicted"/>
<dbReference type="PROSITE" id="PS50271">
    <property type="entry name" value="ZF_UBP"/>
    <property type="match status" value="1"/>
</dbReference>
<comment type="caution">
    <text evidence="2">The sequence shown here is derived from an EMBL/GenBank/DDBJ whole genome shotgun (WGS) entry which is preliminary data.</text>
</comment>
<evidence type="ECO:0000313" key="2">
    <source>
        <dbReference type="EMBL" id="MBE1558524.1"/>
    </source>
</evidence>